<gene>
    <name evidence="2" type="ORF">JANAI62_11860</name>
</gene>
<dbReference type="InterPro" id="IPR001387">
    <property type="entry name" value="Cro/C1-type_HTH"/>
</dbReference>
<evidence type="ECO:0000259" key="1">
    <source>
        <dbReference type="PROSITE" id="PS50943"/>
    </source>
</evidence>
<sequence>MAKSGSTGSRIRERRLALGIRQAHLADQVGISASYLNLIEHDKRPIGGRLLGRLAESLSVDQSALSSEVSEGLLDALRGAGAAHDLDAEALGTAADLARRNPGWARVIVRQGETIEAQARTIEALADRLTHDPALAEAMHELLSTVSVVRSTASILAQTPEIDANWMGRFHANLDADSRRLADGAEAVVSYLDSAVAGGGDHLTPAEVVARFLDANQHSFDAVEEQGAAAIPDLVADLTDPRARRLATAILEADAQDAKRLPRDVVEAATGPDDLLAVAGGDAALVLRRLGVIDPARGLVVTDAAGALLRRKPVEGFPLPIVGAGCPLWPLYQALSQPGRAIVQTIEMPDGAQWVAHAVAAPSAVTRFDGVQTLRATMLLARAARPGVAFPVGPGCRVCPRKDCVARREPSVLPGAEQMEGAGSMTKVPQQAL</sequence>
<dbReference type="Pfam" id="PF09856">
    <property type="entry name" value="ScfRs"/>
    <property type="match status" value="1"/>
</dbReference>
<protein>
    <submittedName>
        <fullName evidence="2">XRE family transcriptional regulator</fullName>
    </submittedName>
</protein>
<proteinExistence type="predicted"/>
<accession>A0ABQ4NJG4</accession>
<feature type="domain" description="HTH cro/C1-type" evidence="1">
    <location>
        <begin position="11"/>
        <end position="65"/>
    </location>
</feature>
<dbReference type="PROSITE" id="PS50943">
    <property type="entry name" value="HTH_CROC1"/>
    <property type="match status" value="1"/>
</dbReference>
<organism evidence="2 3">
    <name type="scientific">Jannaschia pagri</name>
    <dbReference type="NCBI Taxonomy" id="2829797"/>
    <lineage>
        <taxon>Bacteria</taxon>
        <taxon>Pseudomonadati</taxon>
        <taxon>Pseudomonadota</taxon>
        <taxon>Alphaproteobacteria</taxon>
        <taxon>Rhodobacterales</taxon>
        <taxon>Roseobacteraceae</taxon>
        <taxon>Jannaschia</taxon>
    </lineage>
</organism>
<dbReference type="SUPFAM" id="SSF47413">
    <property type="entry name" value="lambda repressor-like DNA-binding domains"/>
    <property type="match status" value="1"/>
</dbReference>
<reference evidence="2 3" key="1">
    <citation type="submission" date="2021-05" db="EMBL/GenBank/DDBJ databases">
        <title>Bacteria Genome sequencing.</title>
        <authorList>
            <person name="Takabe Y."/>
            <person name="Nakajima Y."/>
            <person name="Suzuki S."/>
            <person name="Shiozaki T."/>
        </authorList>
    </citation>
    <scope>NUCLEOTIDE SEQUENCE [LARGE SCALE GENOMIC DNA]</scope>
    <source>
        <strain evidence="2 3">AI_62</strain>
    </source>
</reference>
<dbReference type="Proteomes" id="UP000786693">
    <property type="component" value="Unassembled WGS sequence"/>
</dbReference>
<dbReference type="InterPro" id="IPR010982">
    <property type="entry name" value="Lambda_DNA-bd_dom_sf"/>
</dbReference>
<dbReference type="Gene3D" id="1.10.260.40">
    <property type="entry name" value="lambda repressor-like DNA-binding domains"/>
    <property type="match status" value="1"/>
</dbReference>
<dbReference type="SMART" id="SM00530">
    <property type="entry name" value="HTH_XRE"/>
    <property type="match status" value="1"/>
</dbReference>
<evidence type="ECO:0000313" key="2">
    <source>
        <dbReference type="EMBL" id="GIT94563.1"/>
    </source>
</evidence>
<keyword evidence="3" id="KW-1185">Reference proteome</keyword>
<dbReference type="Pfam" id="PF01381">
    <property type="entry name" value="HTH_3"/>
    <property type="match status" value="1"/>
</dbReference>
<dbReference type="RefSeq" id="WP_220748090.1">
    <property type="nucleotide sequence ID" value="NZ_BPFH01000002.1"/>
</dbReference>
<dbReference type="CDD" id="cd00093">
    <property type="entry name" value="HTH_XRE"/>
    <property type="match status" value="1"/>
</dbReference>
<dbReference type="EMBL" id="BPFH01000002">
    <property type="protein sequence ID" value="GIT94563.1"/>
    <property type="molecule type" value="Genomic_DNA"/>
</dbReference>
<dbReference type="InterPro" id="IPR018653">
    <property type="entry name" value="ScfR_C"/>
</dbReference>
<evidence type="ECO:0000313" key="3">
    <source>
        <dbReference type="Proteomes" id="UP000786693"/>
    </source>
</evidence>
<comment type="caution">
    <text evidence="2">The sequence shown here is derived from an EMBL/GenBank/DDBJ whole genome shotgun (WGS) entry which is preliminary data.</text>
</comment>
<name>A0ABQ4NJG4_9RHOB</name>